<protein>
    <submittedName>
        <fullName evidence="4">Uncharacterized protein</fullName>
    </submittedName>
</protein>
<evidence type="ECO:0000313" key="5">
    <source>
        <dbReference type="Proteomes" id="UP000233419"/>
    </source>
</evidence>
<keyword evidence="5" id="KW-1185">Reference proteome</keyword>
<evidence type="ECO:0000259" key="2">
    <source>
        <dbReference type="Pfam" id="PF07261"/>
    </source>
</evidence>
<dbReference type="OrthoDB" id="387560at2"/>
<comment type="similarity">
    <text evidence="1">Belongs to the DnaB/DnaD family.</text>
</comment>
<name>A0A2K9BQU0_9MOLU</name>
<evidence type="ECO:0000259" key="3">
    <source>
        <dbReference type="Pfam" id="PF25888"/>
    </source>
</evidence>
<accession>A0A2K9BQU0</accession>
<evidence type="ECO:0000256" key="1">
    <source>
        <dbReference type="ARBA" id="ARBA00093462"/>
    </source>
</evidence>
<dbReference type="RefSeq" id="WP_027048477.1">
    <property type="nucleotide sequence ID" value="NZ_CP025257.1"/>
</dbReference>
<dbReference type="InterPro" id="IPR058660">
    <property type="entry name" value="WHD_DnaB"/>
</dbReference>
<gene>
    <name evidence="4" type="ORF">CXP39_00945</name>
</gene>
<dbReference type="InterPro" id="IPR006343">
    <property type="entry name" value="DnaB/C_C"/>
</dbReference>
<proteinExistence type="inferred from homology"/>
<dbReference type="Pfam" id="PF07261">
    <property type="entry name" value="DnaB_2"/>
    <property type="match status" value="1"/>
</dbReference>
<feature type="domain" description="DnaB/C C-terminal" evidence="2">
    <location>
        <begin position="296"/>
        <end position="367"/>
    </location>
</feature>
<dbReference type="KEGG" id="msyr:CXP39_00945"/>
<reference evidence="4 5" key="1">
    <citation type="submission" date="2017-12" db="EMBL/GenBank/DDBJ databases">
        <title>Mesoplasma syrphidae YJS, Complete Genome.</title>
        <authorList>
            <person name="Knight T.F."/>
            <person name="Citino T."/>
            <person name="Rubinstein R."/>
            <person name="Neuschaefer Z."/>
        </authorList>
    </citation>
    <scope>NUCLEOTIDE SEQUENCE [LARGE SCALE GENOMIC DNA]</scope>
    <source>
        <strain evidence="4 5">YJS</strain>
    </source>
</reference>
<dbReference type="AlphaFoldDB" id="A0A2K9BQU0"/>
<sequence length="425" mass="48902">MIFVDKKYTINITERIDEFDRTILLNLYQPIIGSSATGLYLTLIQEFELLQKINSMPFTIERLFNLTSTTEKQFERNLKKLEALKLVKTLIAKTTGNCKFNILAPLSPKDFFANEVFNKTLNKKLGEENYEAAKFIFKERSSKRNDEEFEEVSVDFADIFEDEFNTIANTIANTTLFTSPISKSKNVKLCKKLLNLDKVAELIYQENIVMDFEDEYISNLLSTALAIRSFNETEIAEMIIASYSFENREINEKIFEIEVLKALKASKNLRNITLGLSSAEIKKAEEMSFYDCETYYEMLTNSLPNSIIKNGIRDIISKYKSTRGVVNCLMEFSFLKNEGKVIVNYISKIAETLYQENLNTAHQVMAFLKGANKGAKRTKKSEIVVKSTSFQSSKVTDMEFETFDFKQYENDELTDNDILVIANNM</sequence>
<feature type="domain" description="Replicative helicase loading/DNA remodeling protein DnaB N-terminal winged helix" evidence="3">
    <location>
        <begin position="18"/>
        <end position="220"/>
    </location>
</feature>
<organism evidence="4 5">
    <name type="scientific">Mesoplasma syrphidae</name>
    <dbReference type="NCBI Taxonomy" id="225999"/>
    <lineage>
        <taxon>Bacteria</taxon>
        <taxon>Bacillati</taxon>
        <taxon>Mycoplasmatota</taxon>
        <taxon>Mollicutes</taxon>
        <taxon>Entomoplasmatales</taxon>
        <taxon>Entomoplasmataceae</taxon>
        <taxon>Mesoplasma</taxon>
    </lineage>
</organism>
<dbReference type="Proteomes" id="UP000233419">
    <property type="component" value="Chromosome"/>
</dbReference>
<evidence type="ECO:0000313" key="4">
    <source>
        <dbReference type="EMBL" id="AUF83372.1"/>
    </source>
</evidence>
<dbReference type="EMBL" id="CP025257">
    <property type="protein sequence ID" value="AUF83372.1"/>
    <property type="molecule type" value="Genomic_DNA"/>
</dbReference>
<dbReference type="Pfam" id="PF25888">
    <property type="entry name" value="WHD_DnaB"/>
    <property type="match status" value="1"/>
</dbReference>